<dbReference type="Proteomes" id="UP000221165">
    <property type="component" value="Unassembled WGS sequence"/>
</dbReference>
<name>A0A2C6LAC0_9APIC</name>
<keyword evidence="3" id="KW-1185">Reference proteome</keyword>
<protein>
    <submittedName>
        <fullName evidence="2">Uncharacterized protein</fullName>
    </submittedName>
</protein>
<dbReference type="InterPro" id="IPR002088">
    <property type="entry name" value="Prenyl_trans_a"/>
</dbReference>
<sequence>MRENGCPKTTSAKSNLRISEAVAALLRPPCTISEAAVLPCESFDVFFPPHTHLPITGLPNSEEGSSVTPSEPVRTSDSASSTPGNVNTTAAHSLCCEGNTPPTRCETHSDDRWKGVSIDESGQHLAVCQCKERCMYKAALSYLAPYAVSAAVESEISFDFLQAAGWVRLALFVSGSCPLALRLSERRVQLAKERAVTAARSLNSSEDSFRRQRWGGRGDCYSDSELCRSDSSCPGESLFGTNGLSCSVERPAEGEHETTSERKNTGFLQVERDSSVKRYDRGTARLQKSYVSQEQARGRTNTGSVDESWSSCARQTLSSPRKKAGRASKGRYDRAGAIRRTNGNEGPSRGETVSKVPHVETRRRTFSCRLSRVKSEPENIPEKFSELSHIDYRAGHASKHCHSHHDKERGRAQNTVHPGPQDAREIRGHDARVTDDFPRAWEELYEELSFIKLLLELHPKSGDLWAYRRCVWRAALGVLKAILEAPVDTHKTRQSLTDKSEDRLVKAPRARGDQKGGDKGRWRGASHSSTSRKTRTCAWERLSEVPRRSARGREAFGSGSVSERHERAKTIDQPRRLSFPGRSENNCWWAIAQARGLLKKELELIADQAAQRPHSYQPWEHFSKIEKAYDLHAFPQSPSGTGVQAQRLLVSLRSHEVRMSPGEKRPVTREEARTISTEALIENFLKKQCGLLAHTYAPHHHWARCFDAQLSRVIDAFDYALDTSRCKQPPDTPCPSTFTKEGQSISASATALVRQVAALLRRFARANEEILSVFPHLEAPWCGRSSLFVSYIRRYFSVIVSLTGWNGQKRAGLPVSLYHLSGSSFLTGISDQPGNDSFEPGCSAHGGPDDSPVTDFCQFYPESADDVEKFLELAYSFLVGTVQQELRWCQQFAQRKMQEEALSLGDERVDLMQRWLLCHSKSLERELFNCGC</sequence>
<feature type="region of interest" description="Disordered" evidence="1">
    <location>
        <begin position="550"/>
        <end position="571"/>
    </location>
</feature>
<dbReference type="AlphaFoldDB" id="A0A2C6LAC0"/>
<feature type="region of interest" description="Disordered" evidence="1">
    <location>
        <begin position="56"/>
        <end position="85"/>
    </location>
</feature>
<accession>A0A2C6LAC0</accession>
<organism evidence="2 3">
    <name type="scientific">Cystoisospora suis</name>
    <dbReference type="NCBI Taxonomy" id="483139"/>
    <lineage>
        <taxon>Eukaryota</taxon>
        <taxon>Sar</taxon>
        <taxon>Alveolata</taxon>
        <taxon>Apicomplexa</taxon>
        <taxon>Conoidasida</taxon>
        <taxon>Coccidia</taxon>
        <taxon>Eucoccidiorida</taxon>
        <taxon>Eimeriorina</taxon>
        <taxon>Sarcocystidae</taxon>
        <taxon>Cystoisospora</taxon>
    </lineage>
</organism>
<dbReference type="OrthoDB" id="329506at2759"/>
<feature type="region of interest" description="Disordered" evidence="1">
    <location>
        <begin position="491"/>
        <end position="535"/>
    </location>
</feature>
<dbReference type="Pfam" id="PF01239">
    <property type="entry name" value="PPTA"/>
    <property type="match status" value="1"/>
</dbReference>
<gene>
    <name evidence="2" type="ORF">CSUI_000992</name>
</gene>
<feature type="compositionally biased region" description="Basic residues" evidence="1">
    <location>
        <begin position="320"/>
        <end position="329"/>
    </location>
</feature>
<evidence type="ECO:0000313" key="2">
    <source>
        <dbReference type="EMBL" id="PHJ25157.1"/>
    </source>
</evidence>
<dbReference type="GO" id="GO:0008318">
    <property type="term" value="F:protein prenyltransferase activity"/>
    <property type="evidence" value="ECO:0007669"/>
    <property type="project" value="InterPro"/>
</dbReference>
<feature type="compositionally biased region" description="Basic and acidic residues" evidence="1">
    <location>
        <begin position="491"/>
        <end position="521"/>
    </location>
</feature>
<comment type="caution">
    <text evidence="2">The sequence shown here is derived from an EMBL/GenBank/DDBJ whole genome shotgun (WGS) entry which is preliminary data.</text>
</comment>
<feature type="region of interest" description="Disordered" evidence="1">
    <location>
        <begin position="288"/>
        <end position="355"/>
    </location>
</feature>
<proteinExistence type="predicted"/>
<dbReference type="EMBL" id="MIGC01000391">
    <property type="protein sequence ID" value="PHJ25157.1"/>
    <property type="molecule type" value="Genomic_DNA"/>
</dbReference>
<reference evidence="2 3" key="1">
    <citation type="journal article" date="2017" name="Int. J. Parasitol.">
        <title>The genome of the protozoan parasite Cystoisospora suis and a reverse vaccinology approach to identify vaccine candidates.</title>
        <authorList>
            <person name="Palmieri N."/>
            <person name="Shrestha A."/>
            <person name="Ruttkowski B."/>
            <person name="Beck T."/>
            <person name="Vogl C."/>
            <person name="Tomley F."/>
            <person name="Blake D.P."/>
            <person name="Joachim A."/>
        </authorList>
    </citation>
    <scope>NUCLEOTIDE SEQUENCE [LARGE SCALE GENOMIC DNA]</scope>
    <source>
        <strain evidence="2 3">Wien I</strain>
    </source>
</reference>
<feature type="compositionally biased region" description="Polar residues" evidence="1">
    <location>
        <begin position="58"/>
        <end position="85"/>
    </location>
</feature>
<evidence type="ECO:0000313" key="3">
    <source>
        <dbReference type="Proteomes" id="UP000221165"/>
    </source>
</evidence>
<dbReference type="GeneID" id="94424409"/>
<feature type="compositionally biased region" description="Polar residues" evidence="1">
    <location>
        <begin position="289"/>
        <end position="319"/>
    </location>
</feature>
<feature type="compositionally biased region" description="Basic and acidic residues" evidence="1">
    <location>
        <begin position="562"/>
        <end position="571"/>
    </location>
</feature>
<evidence type="ECO:0000256" key="1">
    <source>
        <dbReference type="SAM" id="MobiDB-lite"/>
    </source>
</evidence>
<dbReference type="VEuPathDB" id="ToxoDB:CSUI_000992"/>
<dbReference type="RefSeq" id="XP_067926829.1">
    <property type="nucleotide sequence ID" value="XM_068061198.1"/>
</dbReference>